<accession>A0ABS2LYY4</accession>
<dbReference type="EMBL" id="JAFBBP010000001">
    <property type="protein sequence ID" value="MBM7493381.1"/>
    <property type="molecule type" value="Genomic_DNA"/>
</dbReference>
<organism evidence="1 2">
    <name type="scientific">Micromonospora luteifusca</name>
    <dbReference type="NCBI Taxonomy" id="709860"/>
    <lineage>
        <taxon>Bacteria</taxon>
        <taxon>Bacillati</taxon>
        <taxon>Actinomycetota</taxon>
        <taxon>Actinomycetes</taxon>
        <taxon>Micromonosporales</taxon>
        <taxon>Micromonosporaceae</taxon>
        <taxon>Micromonospora</taxon>
    </lineage>
</organism>
<dbReference type="Proteomes" id="UP000764837">
    <property type="component" value="Unassembled WGS sequence"/>
</dbReference>
<keyword evidence="2" id="KW-1185">Reference proteome</keyword>
<dbReference type="RefSeq" id="WP_204944094.1">
    <property type="nucleotide sequence ID" value="NZ_JAFBBP010000001.1"/>
</dbReference>
<sequence>MHGEFRLWQMIGRIGHAADVAVAVEAADRDEVDVSPDAFAWLRDSYGPRAVIDRPVNDRLVAEAVEGVRYALARLGGPGGYKVTVTKIVDSPVDTADGDVKFAAAHAVCLALGMRLEPPPRLTTNGAVFPS</sequence>
<evidence type="ECO:0000313" key="1">
    <source>
        <dbReference type="EMBL" id="MBM7493381.1"/>
    </source>
</evidence>
<protein>
    <submittedName>
        <fullName evidence="1">Uncharacterized protein</fullName>
    </submittedName>
</protein>
<proteinExistence type="predicted"/>
<reference evidence="1 2" key="1">
    <citation type="submission" date="2021-01" db="EMBL/GenBank/DDBJ databases">
        <title>Sequencing the genomes of 1000 actinobacteria strains.</title>
        <authorList>
            <person name="Klenk H.-P."/>
        </authorList>
    </citation>
    <scope>NUCLEOTIDE SEQUENCE [LARGE SCALE GENOMIC DNA]</scope>
    <source>
        <strain evidence="1 2">DSM 100204</strain>
    </source>
</reference>
<comment type="caution">
    <text evidence="1">The sequence shown here is derived from an EMBL/GenBank/DDBJ whole genome shotgun (WGS) entry which is preliminary data.</text>
</comment>
<gene>
    <name evidence="1" type="ORF">JOD64_004603</name>
</gene>
<name>A0ABS2LYY4_9ACTN</name>
<evidence type="ECO:0000313" key="2">
    <source>
        <dbReference type="Proteomes" id="UP000764837"/>
    </source>
</evidence>